<evidence type="ECO:0000256" key="2">
    <source>
        <dbReference type="ARBA" id="ARBA00022692"/>
    </source>
</evidence>
<evidence type="ECO:0000256" key="5">
    <source>
        <dbReference type="ARBA" id="ARBA00023136"/>
    </source>
</evidence>
<keyword evidence="8" id="KW-0393">Immunoglobulin domain</keyword>
<keyword evidence="4" id="KW-1133">Transmembrane helix</keyword>
<organism evidence="10 11">
    <name type="scientific">Bagarius yarrelli</name>
    <name type="common">Goonch</name>
    <name type="synonym">Bagrus yarrelli</name>
    <dbReference type="NCBI Taxonomy" id="175774"/>
    <lineage>
        <taxon>Eukaryota</taxon>
        <taxon>Metazoa</taxon>
        <taxon>Chordata</taxon>
        <taxon>Craniata</taxon>
        <taxon>Vertebrata</taxon>
        <taxon>Euteleostomi</taxon>
        <taxon>Actinopterygii</taxon>
        <taxon>Neopterygii</taxon>
        <taxon>Teleostei</taxon>
        <taxon>Ostariophysi</taxon>
        <taxon>Siluriformes</taxon>
        <taxon>Sisoridae</taxon>
        <taxon>Sisorinae</taxon>
        <taxon>Bagarius</taxon>
    </lineage>
</organism>
<keyword evidence="11" id="KW-1185">Reference proteome</keyword>
<dbReference type="GO" id="GO:0009897">
    <property type="term" value="C:external side of plasma membrane"/>
    <property type="evidence" value="ECO:0007669"/>
    <property type="project" value="TreeGrafter"/>
</dbReference>
<evidence type="ECO:0000256" key="1">
    <source>
        <dbReference type="ARBA" id="ARBA00004479"/>
    </source>
</evidence>
<dbReference type="Proteomes" id="UP000319801">
    <property type="component" value="Unassembled WGS sequence"/>
</dbReference>
<gene>
    <name evidence="10" type="ORF">Baya_1231</name>
</gene>
<keyword evidence="3 9" id="KW-0732">Signal</keyword>
<dbReference type="GO" id="GO:0050852">
    <property type="term" value="P:T cell receptor signaling pathway"/>
    <property type="evidence" value="ECO:0007669"/>
    <property type="project" value="TreeGrafter"/>
</dbReference>
<feature type="chain" id="PRO_5021831773" description="Immunoglobulin V-set domain-containing protein" evidence="9">
    <location>
        <begin position="22"/>
        <end position="141"/>
    </location>
</feature>
<accession>A0A556TKI1</accession>
<dbReference type="OrthoDB" id="8654606at2759"/>
<reference evidence="10 11" key="1">
    <citation type="journal article" date="2019" name="Genome Biol. Evol.">
        <title>Whole-Genome Sequencing of the Giant Devil Catfish, Bagarius yarrelli.</title>
        <authorList>
            <person name="Jiang W."/>
            <person name="Lv Y."/>
            <person name="Cheng L."/>
            <person name="Yang K."/>
            <person name="Chao B."/>
            <person name="Wang X."/>
            <person name="Li Y."/>
            <person name="Pan X."/>
            <person name="You X."/>
            <person name="Zhang Y."/>
            <person name="Yang J."/>
            <person name="Li J."/>
            <person name="Zhang X."/>
            <person name="Liu S."/>
            <person name="Sun C."/>
            <person name="Yang J."/>
            <person name="Shi Q."/>
        </authorList>
    </citation>
    <scope>NUCLEOTIDE SEQUENCE [LARGE SCALE GENOMIC DNA]</scope>
    <source>
        <strain evidence="10">JWS20170419001</strain>
        <tissue evidence="10">Muscle</tissue>
    </source>
</reference>
<dbReference type="PROSITE" id="PS51257">
    <property type="entry name" value="PROKAR_LIPOPROTEIN"/>
    <property type="match status" value="1"/>
</dbReference>
<evidence type="ECO:0000256" key="3">
    <source>
        <dbReference type="ARBA" id="ARBA00022729"/>
    </source>
</evidence>
<keyword evidence="6" id="KW-1015">Disulfide bond</keyword>
<dbReference type="AlphaFoldDB" id="A0A556TKI1"/>
<keyword evidence="5" id="KW-0472">Membrane</keyword>
<dbReference type="Gene3D" id="2.60.40.10">
    <property type="entry name" value="Immunoglobulins"/>
    <property type="match status" value="1"/>
</dbReference>
<name>A0A556TKI1_BAGYA</name>
<evidence type="ECO:0000256" key="6">
    <source>
        <dbReference type="ARBA" id="ARBA00023157"/>
    </source>
</evidence>
<keyword evidence="7" id="KW-0325">Glycoprotein</keyword>
<evidence type="ECO:0008006" key="12">
    <source>
        <dbReference type="Google" id="ProtNLM"/>
    </source>
</evidence>
<keyword evidence="2" id="KW-0812">Transmembrane</keyword>
<dbReference type="GO" id="GO:0042129">
    <property type="term" value="P:regulation of T cell proliferation"/>
    <property type="evidence" value="ECO:0007669"/>
    <property type="project" value="InterPro"/>
</dbReference>
<dbReference type="InterPro" id="IPR040216">
    <property type="entry name" value="CTLA4/CD28"/>
</dbReference>
<evidence type="ECO:0000256" key="4">
    <source>
        <dbReference type="ARBA" id="ARBA00022989"/>
    </source>
</evidence>
<comment type="subcellular location">
    <subcellularLocation>
        <location evidence="1">Membrane</location>
        <topology evidence="1">Single-pass type I membrane protein</topology>
    </subcellularLocation>
</comment>
<comment type="caution">
    <text evidence="10">The sequence shown here is derived from an EMBL/GenBank/DDBJ whole genome shotgun (WGS) entry which is preliminary data.</text>
</comment>
<evidence type="ECO:0000256" key="9">
    <source>
        <dbReference type="SAM" id="SignalP"/>
    </source>
</evidence>
<dbReference type="InterPro" id="IPR013783">
    <property type="entry name" value="Ig-like_fold"/>
</dbReference>
<protein>
    <recommendedName>
        <fullName evidence="12">Immunoglobulin V-set domain-containing protein</fullName>
    </recommendedName>
</protein>
<dbReference type="PANTHER" id="PTHR11494">
    <property type="entry name" value="CYTOTOXIC T-LYMPHOCYTE PROTEIN"/>
    <property type="match status" value="1"/>
</dbReference>
<sequence length="141" mass="16222">MKTSSLCVTLLPIFLFSCALPEKQCQWKYNIPEIQRVAVYSNVSVPCPRFSAVEMSFRLYKGQNEVAFITYKNVSHIINLDNLENRMNHYVNTSTNFTHFVLYNVTMDATALYTCTAKKSYPPPLENIREEPQTIVIVESV</sequence>
<evidence type="ECO:0000256" key="7">
    <source>
        <dbReference type="ARBA" id="ARBA00023180"/>
    </source>
</evidence>
<dbReference type="EMBL" id="VCAZ01000004">
    <property type="protein sequence ID" value="TSK17851.1"/>
    <property type="molecule type" value="Genomic_DNA"/>
</dbReference>
<dbReference type="InterPro" id="IPR036179">
    <property type="entry name" value="Ig-like_dom_sf"/>
</dbReference>
<dbReference type="PANTHER" id="PTHR11494:SF9">
    <property type="entry name" value="SI:DKEY-1H24.6"/>
    <property type="match status" value="1"/>
</dbReference>
<evidence type="ECO:0000313" key="11">
    <source>
        <dbReference type="Proteomes" id="UP000319801"/>
    </source>
</evidence>
<evidence type="ECO:0000313" key="10">
    <source>
        <dbReference type="EMBL" id="TSK17851.1"/>
    </source>
</evidence>
<dbReference type="SUPFAM" id="SSF48726">
    <property type="entry name" value="Immunoglobulin"/>
    <property type="match status" value="1"/>
</dbReference>
<feature type="signal peptide" evidence="9">
    <location>
        <begin position="1"/>
        <end position="21"/>
    </location>
</feature>
<evidence type="ECO:0000256" key="8">
    <source>
        <dbReference type="ARBA" id="ARBA00023319"/>
    </source>
</evidence>
<proteinExistence type="predicted"/>